<reference evidence="1" key="1">
    <citation type="submission" date="2022-06" db="EMBL/GenBank/DDBJ databases">
        <authorList>
            <person name="Berger JAMES D."/>
            <person name="Berger JAMES D."/>
        </authorList>
    </citation>
    <scope>NUCLEOTIDE SEQUENCE [LARGE SCALE GENOMIC DNA]</scope>
</reference>
<dbReference type="AlphaFoldDB" id="A0AA85ITJ4"/>
<evidence type="ECO:0000313" key="2">
    <source>
        <dbReference type="WBParaSite" id="TREG1_111450.1"/>
    </source>
</evidence>
<dbReference type="WBParaSite" id="TREG1_111450.1">
    <property type="protein sequence ID" value="TREG1_111450.1"/>
    <property type="gene ID" value="TREG1_111450"/>
</dbReference>
<reference evidence="2" key="2">
    <citation type="submission" date="2023-11" db="UniProtKB">
        <authorList>
            <consortium name="WormBaseParasite"/>
        </authorList>
    </citation>
    <scope>IDENTIFICATION</scope>
</reference>
<protein>
    <submittedName>
        <fullName evidence="2">Uncharacterized protein</fullName>
    </submittedName>
</protein>
<organism evidence="1 2">
    <name type="scientific">Trichobilharzia regenti</name>
    <name type="common">Nasal bird schistosome</name>
    <dbReference type="NCBI Taxonomy" id="157069"/>
    <lineage>
        <taxon>Eukaryota</taxon>
        <taxon>Metazoa</taxon>
        <taxon>Spiralia</taxon>
        <taxon>Lophotrochozoa</taxon>
        <taxon>Platyhelminthes</taxon>
        <taxon>Trematoda</taxon>
        <taxon>Digenea</taxon>
        <taxon>Strigeidida</taxon>
        <taxon>Schistosomatoidea</taxon>
        <taxon>Schistosomatidae</taxon>
        <taxon>Trichobilharzia</taxon>
    </lineage>
</organism>
<sequence>MSSKRFVQLIDFHRSPMKLYLNILLLTFAIIALCSREVAGGAVIEELDRMLQDGIEDIVKKFFTFMKLLFTFLPRNT</sequence>
<proteinExistence type="predicted"/>
<accession>A0AA85ITJ4</accession>
<name>A0AA85ITJ4_TRIRE</name>
<dbReference type="Proteomes" id="UP000050795">
    <property type="component" value="Unassembled WGS sequence"/>
</dbReference>
<evidence type="ECO:0000313" key="1">
    <source>
        <dbReference type="Proteomes" id="UP000050795"/>
    </source>
</evidence>
<keyword evidence="1" id="KW-1185">Reference proteome</keyword>